<feature type="transmembrane region" description="Helical" evidence="1">
    <location>
        <begin position="35"/>
        <end position="53"/>
    </location>
</feature>
<keyword evidence="1" id="KW-0472">Membrane</keyword>
<reference evidence="2" key="1">
    <citation type="journal article" date="2014" name="Int. J. Syst. Evol. Microbiol.">
        <title>Complete genome sequence of Corynebacterium casei LMG S-19264T (=DSM 44701T), isolated from a smear-ripened cheese.</title>
        <authorList>
            <consortium name="US DOE Joint Genome Institute (JGI-PGF)"/>
            <person name="Walter F."/>
            <person name="Albersmeier A."/>
            <person name="Kalinowski J."/>
            <person name="Ruckert C."/>
        </authorList>
    </citation>
    <scope>NUCLEOTIDE SEQUENCE</scope>
    <source>
        <strain evidence="2">CGMCC 1.15958</strain>
    </source>
</reference>
<feature type="transmembrane region" description="Helical" evidence="1">
    <location>
        <begin position="297"/>
        <end position="322"/>
    </location>
</feature>
<feature type="transmembrane region" description="Helical" evidence="1">
    <location>
        <begin position="6"/>
        <end position="23"/>
    </location>
</feature>
<feature type="transmembrane region" description="Helical" evidence="1">
    <location>
        <begin position="217"/>
        <end position="235"/>
    </location>
</feature>
<feature type="transmembrane region" description="Helical" evidence="1">
    <location>
        <begin position="59"/>
        <end position="79"/>
    </location>
</feature>
<reference evidence="2" key="2">
    <citation type="submission" date="2020-09" db="EMBL/GenBank/DDBJ databases">
        <authorList>
            <person name="Sun Q."/>
            <person name="Zhou Y."/>
        </authorList>
    </citation>
    <scope>NUCLEOTIDE SEQUENCE</scope>
    <source>
        <strain evidence="2">CGMCC 1.15958</strain>
    </source>
</reference>
<dbReference type="Proteomes" id="UP000609064">
    <property type="component" value="Unassembled WGS sequence"/>
</dbReference>
<sequence>MFSDTLSILAILCLNIVISEWLCQKPFFQHVGTGLMVIILTAIVANLGIIPASTPATPLYDGIFAYIAPLSIFLMLLNVNLSSLKKAGKPMLTMFLIGSFATMIGALVAMWLVSGKSHIGEMFYAIGGMYTGTYIGGSINFNAVALHYGVSQQGSLFSAATVADNIITALWVIATLALPQILNKKFPRKALMEVTEETQAETHHYTSDIESVRPFDLAFLIAISLVGIQLSTWLSSQIPQIPTILWLTTIALVLAQIPAVNRLKGHKLLGLLGVYLFLAVIGAYCDVPALLKDGALAIVLLVFVTILVTVHGLIIYGLGALFKQDWDIVSIASQANVGGSASAMALSRSLNRTDLTLPGILVGALGNATGTYWGILIAEILRNSGWF</sequence>
<protein>
    <recommendedName>
        <fullName evidence="4">DUF819 family protein</fullName>
    </recommendedName>
</protein>
<feature type="transmembrane region" description="Helical" evidence="1">
    <location>
        <begin position="268"/>
        <end position="291"/>
    </location>
</feature>
<dbReference type="PANTHER" id="PTHR34289:SF8">
    <property type="entry name" value="DUF819 DOMAIN-CONTAINING PROTEIN"/>
    <property type="match status" value="1"/>
</dbReference>
<keyword evidence="1" id="KW-1133">Transmembrane helix</keyword>
<dbReference type="AlphaFoldDB" id="A0A917DKQ6"/>
<evidence type="ECO:0000313" key="3">
    <source>
        <dbReference type="Proteomes" id="UP000609064"/>
    </source>
</evidence>
<name>A0A917DKQ6_9BACT</name>
<gene>
    <name evidence="2" type="ORF">GCM10011514_08360</name>
</gene>
<evidence type="ECO:0000256" key="1">
    <source>
        <dbReference type="SAM" id="Phobius"/>
    </source>
</evidence>
<dbReference type="PANTHER" id="PTHR34289">
    <property type="entry name" value="PROTEIN, PUTATIVE (DUF819)-RELATED"/>
    <property type="match status" value="1"/>
</dbReference>
<keyword evidence="1" id="KW-0812">Transmembrane</keyword>
<organism evidence="2 3">
    <name type="scientific">Emticicia aquatilis</name>
    <dbReference type="NCBI Taxonomy" id="1537369"/>
    <lineage>
        <taxon>Bacteria</taxon>
        <taxon>Pseudomonadati</taxon>
        <taxon>Bacteroidota</taxon>
        <taxon>Cytophagia</taxon>
        <taxon>Cytophagales</taxon>
        <taxon>Leadbetterellaceae</taxon>
        <taxon>Emticicia</taxon>
    </lineage>
</organism>
<accession>A0A917DKQ6</accession>
<dbReference type="Pfam" id="PF05684">
    <property type="entry name" value="DUF819"/>
    <property type="match status" value="1"/>
</dbReference>
<evidence type="ECO:0008006" key="4">
    <source>
        <dbReference type="Google" id="ProtNLM"/>
    </source>
</evidence>
<evidence type="ECO:0000313" key="2">
    <source>
        <dbReference type="EMBL" id="GGD46680.1"/>
    </source>
</evidence>
<keyword evidence="3" id="KW-1185">Reference proteome</keyword>
<comment type="caution">
    <text evidence="2">The sequence shown here is derived from an EMBL/GenBank/DDBJ whole genome shotgun (WGS) entry which is preliminary data.</text>
</comment>
<feature type="transmembrane region" description="Helical" evidence="1">
    <location>
        <begin position="156"/>
        <end position="178"/>
    </location>
</feature>
<dbReference type="RefSeq" id="WP_188764784.1">
    <property type="nucleotide sequence ID" value="NZ_BMKK01000002.1"/>
</dbReference>
<dbReference type="InterPro" id="IPR008537">
    <property type="entry name" value="DUF819"/>
</dbReference>
<feature type="transmembrane region" description="Helical" evidence="1">
    <location>
        <begin position="241"/>
        <end position="261"/>
    </location>
</feature>
<feature type="transmembrane region" description="Helical" evidence="1">
    <location>
        <begin position="91"/>
        <end position="113"/>
    </location>
</feature>
<proteinExistence type="predicted"/>
<dbReference type="EMBL" id="BMKK01000002">
    <property type="protein sequence ID" value="GGD46680.1"/>
    <property type="molecule type" value="Genomic_DNA"/>
</dbReference>